<protein>
    <submittedName>
        <fullName evidence="1">Putative ovule protein</fullName>
    </submittedName>
</protein>
<dbReference type="EMBL" id="GEDG01001812">
    <property type="protein sequence ID" value="JAP36577.1"/>
    <property type="molecule type" value="Transcribed_RNA"/>
</dbReference>
<evidence type="ECO:0000313" key="1">
    <source>
        <dbReference type="EMBL" id="JAP36577.1"/>
    </source>
</evidence>
<proteinExistence type="predicted"/>
<organism evidence="1">
    <name type="scientific">Solanum chacoense</name>
    <name type="common">Chaco potato</name>
    <dbReference type="NCBI Taxonomy" id="4108"/>
    <lineage>
        <taxon>Eukaryota</taxon>
        <taxon>Viridiplantae</taxon>
        <taxon>Streptophyta</taxon>
        <taxon>Embryophyta</taxon>
        <taxon>Tracheophyta</taxon>
        <taxon>Spermatophyta</taxon>
        <taxon>Magnoliopsida</taxon>
        <taxon>eudicotyledons</taxon>
        <taxon>Gunneridae</taxon>
        <taxon>Pentapetalae</taxon>
        <taxon>asterids</taxon>
        <taxon>lamiids</taxon>
        <taxon>Solanales</taxon>
        <taxon>Solanaceae</taxon>
        <taxon>Solanoideae</taxon>
        <taxon>Solaneae</taxon>
        <taxon>Solanum</taxon>
    </lineage>
</organism>
<name>A0A0V0IVL7_SOLCH</name>
<reference evidence="1" key="1">
    <citation type="submission" date="2015-12" db="EMBL/GenBank/DDBJ databases">
        <title>Gene expression during late stages of embryo sac development: a critical building block for successful pollen-pistil interactions.</title>
        <authorList>
            <person name="Liu Y."/>
            <person name="Joly V."/>
            <person name="Sabar M."/>
            <person name="Matton D.P."/>
        </authorList>
    </citation>
    <scope>NUCLEOTIDE SEQUENCE</scope>
</reference>
<sequence>MHLKTITSIFQVILLFENFTWQFVWFSQRDKFCPYRQSNWWTKYKSSSLYSSKTLQKTRIKPLKKLFCMESPYSNLITISLVRRESHQDDLCSIVSNPLTGSYILQTLQ</sequence>
<dbReference type="AlphaFoldDB" id="A0A0V0IVL7"/>
<accession>A0A0V0IVL7</accession>